<dbReference type="Proteomes" id="UP000245910">
    <property type="component" value="Chromosome I"/>
</dbReference>
<organism evidence="3 4">
    <name type="scientific">Fusarium venenatum</name>
    <dbReference type="NCBI Taxonomy" id="56646"/>
    <lineage>
        <taxon>Eukaryota</taxon>
        <taxon>Fungi</taxon>
        <taxon>Dikarya</taxon>
        <taxon>Ascomycota</taxon>
        <taxon>Pezizomycotina</taxon>
        <taxon>Sordariomycetes</taxon>
        <taxon>Hypocreomycetidae</taxon>
        <taxon>Hypocreales</taxon>
        <taxon>Nectriaceae</taxon>
        <taxon>Fusarium</taxon>
    </lineage>
</organism>
<keyword evidence="1" id="KW-0378">Hydrolase</keyword>
<comment type="function">
    <text evidence="1">Cleaves the distal alpha 1,2-linked glucose residue from the Glc(3)Man(9)GlcNAc(2) oligosaccharide precursor.</text>
</comment>
<sequence length="164" mass="18935">MKRTVSIMMQPPGAVTRIASYASLIGIIPLFATLTIEPEMLNKFPLFKDRISLSGILLVRRSVGKETDFFAHWLVASAYSVFSQRLLDKDEFFSGYGIRSHSKYQSDHQYCVTSYGKQFKVTYQLGESDGNTNWRGPIWMTINFLLIESLQRFFLFYGDQFQVE</sequence>
<keyword evidence="1" id="KW-0325">Glycoprotein</keyword>
<feature type="transmembrane region" description="Helical" evidence="1">
    <location>
        <begin position="18"/>
        <end position="36"/>
    </location>
</feature>
<feature type="domain" description="Glycosyl hydrolase family 63 C-terminal" evidence="2">
    <location>
        <begin position="84"/>
        <end position="154"/>
    </location>
</feature>
<dbReference type="STRING" id="56646.A0A2L2TA14"/>
<accession>A0A2L2TA14</accession>
<dbReference type="InterPro" id="IPR004888">
    <property type="entry name" value="Glycoside_hydrolase_63"/>
</dbReference>
<dbReference type="GO" id="GO:0005789">
    <property type="term" value="C:endoplasmic reticulum membrane"/>
    <property type="evidence" value="ECO:0007669"/>
    <property type="project" value="UniProtKB-SubCell"/>
</dbReference>
<name>A0A2L2TA14_9HYPO</name>
<evidence type="ECO:0000313" key="4">
    <source>
        <dbReference type="Proteomes" id="UP000245910"/>
    </source>
</evidence>
<proteinExistence type="inferred from homology"/>
<dbReference type="InterPro" id="IPR012341">
    <property type="entry name" value="6hp_glycosidase-like_sf"/>
</dbReference>
<keyword evidence="4" id="KW-1185">Reference proteome</keyword>
<dbReference type="GO" id="GO:0004573">
    <property type="term" value="F:Glc3Man9GlcNAc2 oligosaccharide glucosidase activity"/>
    <property type="evidence" value="ECO:0007669"/>
    <property type="project" value="UniProtKB-UniRule"/>
</dbReference>
<dbReference type="PANTHER" id="PTHR10412">
    <property type="entry name" value="MANNOSYL-OLIGOSACCHARIDE GLUCOSIDASE"/>
    <property type="match status" value="1"/>
</dbReference>
<evidence type="ECO:0000259" key="2">
    <source>
        <dbReference type="Pfam" id="PF03200"/>
    </source>
</evidence>
<dbReference type="PANTHER" id="PTHR10412:SF10">
    <property type="entry name" value="GLYCOSYL HYDROLASE FAMILY 63 C-TERMINAL DOMAIN-CONTAINING PROTEIN"/>
    <property type="match status" value="1"/>
</dbReference>
<reference evidence="4" key="1">
    <citation type="submission" date="2014-10" db="EMBL/GenBank/DDBJ databases">
        <authorList>
            <person name="King R."/>
        </authorList>
    </citation>
    <scope>NUCLEOTIDE SEQUENCE [LARGE SCALE GENOMIC DNA]</scope>
    <source>
        <strain evidence="4">A3/5</strain>
    </source>
</reference>
<keyword evidence="1" id="KW-0256">Endoplasmic reticulum</keyword>
<dbReference type="AlphaFoldDB" id="A0A2L2TA14"/>
<dbReference type="InterPro" id="IPR031335">
    <property type="entry name" value="Glyco_hydro_63_C"/>
</dbReference>
<keyword evidence="1" id="KW-0812">Transmembrane</keyword>
<dbReference type="Pfam" id="PF03200">
    <property type="entry name" value="Glyco_hydro_63"/>
    <property type="match status" value="1"/>
</dbReference>
<dbReference type="Gene3D" id="1.50.10.10">
    <property type="match status" value="1"/>
</dbReference>
<dbReference type="EMBL" id="LN649229">
    <property type="protein sequence ID" value="CEI67782.1"/>
    <property type="molecule type" value="Genomic_DNA"/>
</dbReference>
<dbReference type="EC" id="3.2.1.106" evidence="1"/>
<dbReference type="GO" id="GO:0009311">
    <property type="term" value="P:oligosaccharide metabolic process"/>
    <property type="evidence" value="ECO:0007669"/>
    <property type="project" value="UniProtKB-UniRule"/>
</dbReference>
<keyword evidence="1" id="KW-0326">Glycosidase</keyword>
<comment type="subcellular location">
    <subcellularLocation>
        <location evidence="1">Endoplasmic reticulum membrane</location>
        <topology evidence="1">Single-pass type II membrane protein</topology>
    </subcellularLocation>
</comment>
<evidence type="ECO:0000256" key="1">
    <source>
        <dbReference type="RuleBase" id="RU369107"/>
    </source>
</evidence>
<keyword evidence="1" id="KW-1133">Transmembrane helix</keyword>
<comment type="pathway">
    <text evidence="1">Glycan metabolism; N-glycan degradation.</text>
</comment>
<comment type="similarity">
    <text evidence="1">Belongs to the glycosyl hydrolase 63 family.</text>
</comment>
<comment type="catalytic activity">
    <reaction evidence="1">
        <text>N(4)-(alpha-D-Glc-(1-&gt;2)-alpha-D-Glc-(1-&gt;3)-alpha-D-Glc-(1-&gt;3)-alpha-D-Man-(1-&gt;2)-alpha-D-Man-(1-&gt;2)-alpha-D-Man-(1-&gt;3)-[alpha-D-Man-(1-&gt;2)-alpha-D-Man-(1-&gt;3)-[alpha-D-Man-(1-&gt;2)-alpha-D-Man-(1-&gt;6)]-alpha-D-Man-(1-&gt;6)]-beta-D-Man-(1-&gt;4)-beta-D-GlcNAc-(1-&gt;4)-beta-D-GlcNAc)-L-asparaginyl-[protein] + H2O = N(4)-(alpha-D-Glc-(1-&gt;3)-alpha-D-Glc-(1-&gt;3)-alpha-D-Man-(1-&gt;2)-alpha-D-Man-(1-&gt;2)-alpha-D-Man-(1-&gt;3)-[alpha-D-Man-(1-&gt;2)-alpha-D-Man-(1-&gt;3)-[alpha-D-Man-(1-&gt;2)-alpha-D-Man-(1-&gt;6)]-alpha-D-Man-(1-&gt;6)]-beta-D-Man-(1-&gt;4)-beta-D-GlcNAc-(1-&gt;4)-beta-D-GlcNAc)-L-asparaginyl-[protein] + beta-D-glucose</text>
        <dbReference type="Rhea" id="RHEA:55988"/>
        <dbReference type="Rhea" id="RHEA-COMP:12806"/>
        <dbReference type="Rhea" id="RHEA-COMP:14355"/>
        <dbReference type="ChEBI" id="CHEBI:15377"/>
        <dbReference type="ChEBI" id="CHEBI:15903"/>
        <dbReference type="ChEBI" id="CHEBI:59082"/>
        <dbReference type="ChEBI" id="CHEBI:132537"/>
        <dbReference type="EC" id="3.2.1.106"/>
    </reaction>
</comment>
<evidence type="ECO:0000313" key="3">
    <source>
        <dbReference type="EMBL" id="CEI67782.1"/>
    </source>
</evidence>
<dbReference type="GO" id="GO:0006487">
    <property type="term" value="P:protein N-linked glycosylation"/>
    <property type="evidence" value="ECO:0007669"/>
    <property type="project" value="UniProtKB-UniRule"/>
</dbReference>
<keyword evidence="1" id="KW-0472">Membrane</keyword>
<protein>
    <recommendedName>
        <fullName evidence="1">Mannosyl-oligosaccharide glucosidase</fullName>
        <ecNumber evidence="1">3.2.1.106</ecNumber>
    </recommendedName>
    <alternativeName>
        <fullName evidence="1">Glucosidase I</fullName>
    </alternativeName>
</protein>